<evidence type="ECO:0000256" key="2">
    <source>
        <dbReference type="ARBA" id="ARBA00005417"/>
    </source>
</evidence>
<dbReference type="InterPro" id="IPR017871">
    <property type="entry name" value="ABC_transporter-like_CS"/>
</dbReference>
<dbReference type="PANTHER" id="PTHR43553:SF23">
    <property type="entry name" value="ABC TRANSPORTER ATP-BINDING COMPONENT"/>
    <property type="match status" value="1"/>
</dbReference>
<dbReference type="InterPro" id="IPR027417">
    <property type="entry name" value="P-loop_NTPase"/>
</dbReference>
<feature type="domain" description="ABC transporter" evidence="11">
    <location>
        <begin position="14"/>
        <end position="253"/>
    </location>
</feature>
<dbReference type="EMBL" id="QFAY01000017">
    <property type="protein sequence ID" value="MBP2621413.1"/>
    <property type="molecule type" value="Genomic_DNA"/>
</dbReference>
<evidence type="ECO:0000256" key="4">
    <source>
        <dbReference type="ARBA" id="ARBA00022475"/>
    </source>
</evidence>
<evidence type="ECO:0000256" key="10">
    <source>
        <dbReference type="ARBA" id="ARBA00025157"/>
    </source>
</evidence>
<comment type="caution">
    <text evidence="12">The sequence shown here is derived from an EMBL/GenBank/DDBJ whole genome shotgun (WGS) entry which is preliminary data.</text>
</comment>
<dbReference type="InterPro" id="IPR050095">
    <property type="entry name" value="ECF_ABC_transporter_ATP-bd"/>
</dbReference>
<dbReference type="CDD" id="cd03225">
    <property type="entry name" value="ABC_cobalt_CbiO_domain1"/>
    <property type="match status" value="1"/>
</dbReference>
<dbReference type="SUPFAM" id="SSF52540">
    <property type="entry name" value="P-loop containing nucleoside triphosphate hydrolases"/>
    <property type="match status" value="2"/>
</dbReference>
<comment type="function">
    <text evidence="10">Probably part of an ABC transporter complex. Responsible for energy coupling to the transport system.</text>
</comment>
<evidence type="ECO:0000313" key="12">
    <source>
        <dbReference type="EMBL" id="MBP2621413.1"/>
    </source>
</evidence>
<feature type="domain" description="ABC transporter" evidence="11">
    <location>
        <begin position="279"/>
        <end position="475"/>
    </location>
</feature>
<evidence type="ECO:0000256" key="7">
    <source>
        <dbReference type="ARBA" id="ARBA00022840"/>
    </source>
</evidence>
<keyword evidence="6" id="KW-0547">Nucleotide-binding</keyword>
<keyword evidence="4" id="KW-1003">Cell membrane</keyword>
<dbReference type="SMART" id="SM00382">
    <property type="entry name" value="AAA"/>
    <property type="match status" value="2"/>
</dbReference>
<dbReference type="GO" id="GO:0005524">
    <property type="term" value="F:ATP binding"/>
    <property type="evidence" value="ECO:0007669"/>
    <property type="project" value="UniProtKB-KW"/>
</dbReference>
<dbReference type="RefSeq" id="WP_209551564.1">
    <property type="nucleotide sequence ID" value="NZ_QFAY01000017.1"/>
</dbReference>
<comment type="similarity">
    <text evidence="2">Belongs to the ABC transporter superfamily.</text>
</comment>
<proteinExistence type="inferred from homology"/>
<dbReference type="PROSITE" id="PS00211">
    <property type="entry name" value="ABC_TRANSPORTER_1"/>
    <property type="match status" value="2"/>
</dbReference>
<evidence type="ECO:0000256" key="9">
    <source>
        <dbReference type="ARBA" id="ARBA00023136"/>
    </source>
</evidence>
<dbReference type="Proteomes" id="UP001519349">
    <property type="component" value="Unassembled WGS sequence"/>
</dbReference>
<evidence type="ECO:0000256" key="3">
    <source>
        <dbReference type="ARBA" id="ARBA00022448"/>
    </source>
</evidence>
<comment type="subcellular location">
    <subcellularLocation>
        <location evidence="1">Cell membrane</location>
        <topology evidence="1">Peripheral membrane protein</topology>
    </subcellularLocation>
</comment>
<dbReference type="PROSITE" id="PS50893">
    <property type="entry name" value="ABC_TRANSPORTER_2"/>
    <property type="match status" value="2"/>
</dbReference>
<evidence type="ECO:0000256" key="1">
    <source>
        <dbReference type="ARBA" id="ARBA00004202"/>
    </source>
</evidence>
<keyword evidence="5" id="KW-0677">Repeat</keyword>
<reference evidence="12 13" key="1">
    <citation type="submission" date="2018-05" db="EMBL/GenBank/DDBJ databases">
        <title>Draft genome sequence of Streptococcus panodentis CCUG 70867T.</title>
        <authorList>
            <person name="Salva-Serra F."/>
            <person name="Mendez V."/>
            <person name="Jaen-Luchoro D."/>
            <person name="Gonzales-Siles L."/>
            <person name="Karlsson R."/>
            <person name="Engstrom-Jakobsson H."/>
            <person name="Busquets A."/>
            <person name="Gomila M."/>
            <person name="Pineiro-Iglesias B."/>
            <person name="Bennasar-Figueras A."/>
            <person name="Seeger M."/>
            <person name="Moore E."/>
        </authorList>
    </citation>
    <scope>NUCLEOTIDE SEQUENCE [LARGE SCALE GENOMIC DNA]</scope>
    <source>
        <strain evidence="12 13">CCUG 70867</strain>
    </source>
</reference>
<evidence type="ECO:0000256" key="6">
    <source>
        <dbReference type="ARBA" id="ARBA00022741"/>
    </source>
</evidence>
<keyword evidence="3" id="KW-0813">Transport</keyword>
<dbReference type="Pfam" id="PF00005">
    <property type="entry name" value="ABC_tran"/>
    <property type="match status" value="2"/>
</dbReference>
<protein>
    <submittedName>
        <fullName evidence="12">ABC transporter ATP-binding protein</fullName>
    </submittedName>
</protein>
<keyword evidence="13" id="KW-1185">Reference proteome</keyword>
<dbReference type="InterPro" id="IPR003439">
    <property type="entry name" value="ABC_transporter-like_ATP-bd"/>
</dbReference>
<evidence type="ECO:0000256" key="5">
    <source>
        <dbReference type="ARBA" id="ARBA00022737"/>
    </source>
</evidence>
<sequence>MDVRHDVLDDQPLIAADSLAFSYDNSRAESLQIGDLQIAAGEFLVLCGPSGSGKSSFLRLLNGLIPDYYHGQLRGQLRVDSLEAGQKPAEEFSSSVASVFQNPASQFFHKIVKHELVLPCENQGKPAKQILQQLEQLTAEFSLSGYLEREMLSLSGGEKQRMALLTAMMQDTPILVLDEPTANLDRGGIEQVASHLADLKAKGKTIIVAEHRLDYLQDLADRYLYFDQGRLLTDYGREDFLALSDQERHERSLRSLHLPAYPAAAEKTGPALPFPEESLSVKNLRLKAGNQDLASIEEAVFGRGQITALVGPNGAGKSTLAAYLAGLLDDKEAVFSFKGQALSALQRLQQTALVMQEVRLQLFADSVEKELLLGVKEAVDADALLARLDLQDLKDRHPMTLSGGEQQRLVIASQLLSQKDIFIFDEPSSGLDYLQMQHVAGLLQELKKQGKVVVLISHDEELLELTADRLFHLGK</sequence>
<dbReference type="InterPro" id="IPR003593">
    <property type="entry name" value="AAA+_ATPase"/>
</dbReference>
<evidence type="ECO:0000259" key="11">
    <source>
        <dbReference type="PROSITE" id="PS50893"/>
    </source>
</evidence>
<dbReference type="Gene3D" id="3.40.50.300">
    <property type="entry name" value="P-loop containing nucleotide triphosphate hydrolases"/>
    <property type="match status" value="2"/>
</dbReference>
<keyword evidence="8" id="KW-1278">Translocase</keyword>
<keyword evidence="7 12" id="KW-0067">ATP-binding</keyword>
<accession>A0ABS5AXV4</accession>
<dbReference type="InterPro" id="IPR015856">
    <property type="entry name" value="ABC_transpr_CbiO/EcfA_su"/>
</dbReference>
<organism evidence="12 13">
    <name type="scientific">Streptococcus panodentis</name>
    <dbReference type="NCBI Taxonomy" id="1581472"/>
    <lineage>
        <taxon>Bacteria</taxon>
        <taxon>Bacillati</taxon>
        <taxon>Bacillota</taxon>
        <taxon>Bacilli</taxon>
        <taxon>Lactobacillales</taxon>
        <taxon>Streptococcaceae</taxon>
        <taxon>Streptococcus</taxon>
    </lineage>
</organism>
<name>A0ABS5AXV4_9STRE</name>
<evidence type="ECO:0000313" key="13">
    <source>
        <dbReference type="Proteomes" id="UP001519349"/>
    </source>
</evidence>
<gene>
    <name evidence="12" type="ORF">DHL47_08790</name>
</gene>
<keyword evidence="9" id="KW-0472">Membrane</keyword>
<evidence type="ECO:0000256" key="8">
    <source>
        <dbReference type="ARBA" id="ARBA00022967"/>
    </source>
</evidence>
<dbReference type="PANTHER" id="PTHR43553">
    <property type="entry name" value="HEAVY METAL TRANSPORTER"/>
    <property type="match status" value="1"/>
</dbReference>